<comment type="caution">
    <text evidence="1">The sequence shown here is derived from an EMBL/GenBank/DDBJ whole genome shotgun (WGS) entry which is preliminary data.</text>
</comment>
<gene>
    <name evidence="1" type="ORF">VP01_609g1</name>
</gene>
<evidence type="ECO:0000313" key="1">
    <source>
        <dbReference type="EMBL" id="KNZ47838.1"/>
    </source>
</evidence>
<dbReference type="VEuPathDB" id="FungiDB:VP01_609g1"/>
<dbReference type="AlphaFoldDB" id="A0A0L6UH54"/>
<accession>A0A0L6UH54</accession>
<reference evidence="1 2" key="1">
    <citation type="submission" date="2015-08" db="EMBL/GenBank/DDBJ databases">
        <title>Next Generation Sequencing and Analysis of the Genome of Puccinia sorghi L Schw, the Causal Agent of Maize Common Rust.</title>
        <authorList>
            <person name="Rochi L."/>
            <person name="Burguener G."/>
            <person name="Darino M."/>
            <person name="Turjanski A."/>
            <person name="Kreff E."/>
            <person name="Dieguez M.J."/>
            <person name="Sacco F."/>
        </authorList>
    </citation>
    <scope>NUCLEOTIDE SEQUENCE [LARGE SCALE GENOMIC DNA]</scope>
    <source>
        <strain evidence="1 2">RO10H11247</strain>
    </source>
</reference>
<keyword evidence="2" id="KW-1185">Reference proteome</keyword>
<protein>
    <submittedName>
        <fullName evidence="1">Uncharacterized protein</fullName>
    </submittedName>
</protein>
<evidence type="ECO:0000313" key="2">
    <source>
        <dbReference type="Proteomes" id="UP000037035"/>
    </source>
</evidence>
<name>A0A0L6UH54_9BASI</name>
<dbReference type="EMBL" id="LAVV01011385">
    <property type="protein sequence ID" value="KNZ47838.1"/>
    <property type="molecule type" value="Genomic_DNA"/>
</dbReference>
<organism evidence="1 2">
    <name type="scientific">Puccinia sorghi</name>
    <dbReference type="NCBI Taxonomy" id="27349"/>
    <lineage>
        <taxon>Eukaryota</taxon>
        <taxon>Fungi</taxon>
        <taxon>Dikarya</taxon>
        <taxon>Basidiomycota</taxon>
        <taxon>Pucciniomycotina</taxon>
        <taxon>Pucciniomycetes</taxon>
        <taxon>Pucciniales</taxon>
        <taxon>Pucciniaceae</taxon>
        <taxon>Puccinia</taxon>
    </lineage>
</organism>
<sequence>MLLYLSYHLNIFNMTLIPPVENQSSVKIFNLRPDNKHNQNRSITSNPEVPTAKSFSHCFQCHHHLSVVLYHPYYLLSSSLHSPPISVFVWFSLELRLIPFLLLHFLLSYHSEDTFLCLLWPASAFRPPPRLYKLHSVHDMTESSTESTYQINVGQDVVEKEIESKKPRDELNFFHITTPCQIPCQNMPGDMQLNCLLLWCYSILLKILCHGVLCSKSYVYTPDNTQNCSVSVDQCLAGLIHDPLVHHLPGADGEGGLSVHCNQVSGWKIVWECAGTFQLLGSRGLLEVALSGFVIKHFPSSYILSNLQIALKTGKDEGVEIVIDPLSPSSLPPFLSVCILQIPCQLRLLWTESSHEIVVIIIDSSSKSGLYSFSALFLIDHEYSFIQFLNHNLFSLYLVYISSLDTIKNTHWFFSFFFWTILSQSSASLLSVPAPILTLLILEFNLNSSKTQPFLSPNKPHRLPVNILGDRPLSHPEETLLAMFEHSPTTPVLSLTSLEINHSYYCLLHVFAYIPIDISYCIHKLTNDPLKKNLGSARRFWVKTMLSQQQPALNNKGNISVRCEIWRLAGCK</sequence>
<dbReference type="Proteomes" id="UP000037035">
    <property type="component" value="Unassembled WGS sequence"/>
</dbReference>
<proteinExistence type="predicted"/>